<dbReference type="SUPFAM" id="SSF54928">
    <property type="entry name" value="RNA-binding domain, RBD"/>
    <property type="match status" value="1"/>
</dbReference>
<reference evidence="9 10" key="1">
    <citation type="journal article" date="2014" name="Genome Biol. Evol.">
        <title>The secreted proteins of Achlya hypogyna and Thraustotheca clavata identify the ancestral oomycete secretome and reveal gene acquisitions by horizontal gene transfer.</title>
        <authorList>
            <person name="Misner I."/>
            <person name="Blouin N."/>
            <person name="Leonard G."/>
            <person name="Richards T.A."/>
            <person name="Lane C.E."/>
        </authorList>
    </citation>
    <scope>NUCLEOTIDE SEQUENCE [LARGE SCALE GENOMIC DNA]</scope>
    <source>
        <strain evidence="9 10">ATCC 34112</strain>
    </source>
</reference>
<feature type="region of interest" description="Disordered" evidence="5">
    <location>
        <begin position="317"/>
        <end position="345"/>
    </location>
</feature>
<feature type="domain" description="XRRM" evidence="8">
    <location>
        <begin position="215"/>
        <end position="338"/>
    </location>
</feature>
<dbReference type="InterPro" id="IPR036390">
    <property type="entry name" value="WH_DNA-bd_sf"/>
</dbReference>
<dbReference type="SMART" id="SM00715">
    <property type="entry name" value="LA"/>
    <property type="match status" value="1"/>
</dbReference>
<evidence type="ECO:0000313" key="10">
    <source>
        <dbReference type="Proteomes" id="UP000243217"/>
    </source>
</evidence>
<dbReference type="PRINTS" id="PR00302">
    <property type="entry name" value="LUPUSLA"/>
</dbReference>
<evidence type="ECO:0000256" key="3">
    <source>
        <dbReference type="ARBA" id="ARBA00023242"/>
    </source>
</evidence>
<keyword evidence="10" id="KW-1185">Reference proteome</keyword>
<dbReference type="STRING" id="74557.A0A1W0A5U0"/>
<feature type="domain" description="HTH La-type RNA-binding" evidence="7">
    <location>
        <begin position="1"/>
        <end position="87"/>
    </location>
</feature>
<evidence type="ECO:0000256" key="4">
    <source>
        <dbReference type="PROSITE-ProRule" id="PRU00332"/>
    </source>
</evidence>
<dbReference type="Gene3D" id="1.10.10.10">
    <property type="entry name" value="Winged helix-like DNA-binding domain superfamily/Winged helix DNA-binding domain"/>
    <property type="match status" value="1"/>
</dbReference>
<dbReference type="InterPro" id="IPR036388">
    <property type="entry name" value="WH-like_DNA-bd_sf"/>
</dbReference>
<dbReference type="InterPro" id="IPR006630">
    <property type="entry name" value="La_HTH"/>
</dbReference>
<dbReference type="GO" id="GO:0003723">
    <property type="term" value="F:RNA binding"/>
    <property type="evidence" value="ECO:0007669"/>
    <property type="project" value="UniProtKB-UniRule"/>
</dbReference>
<name>A0A1W0A5U0_9STRA</name>
<evidence type="ECO:0000256" key="1">
    <source>
        <dbReference type="ARBA" id="ARBA00004123"/>
    </source>
</evidence>
<dbReference type="Pfam" id="PF08777">
    <property type="entry name" value="RRM_3"/>
    <property type="match status" value="1"/>
</dbReference>
<evidence type="ECO:0000313" key="9">
    <source>
        <dbReference type="EMBL" id="OQS05636.1"/>
    </source>
</evidence>
<protein>
    <recommendedName>
        <fullName evidence="11">La-related protein 7</fullName>
    </recommendedName>
</protein>
<dbReference type="AlphaFoldDB" id="A0A1W0A5U0"/>
<dbReference type="OrthoDB" id="439993at2759"/>
<dbReference type="PANTHER" id="PTHR22792">
    <property type="entry name" value="LUPUS LA PROTEIN-RELATED"/>
    <property type="match status" value="1"/>
</dbReference>
<keyword evidence="3" id="KW-0539">Nucleus</keyword>
<dbReference type="InterPro" id="IPR045180">
    <property type="entry name" value="La_dom_prot"/>
</dbReference>
<dbReference type="EMBL" id="JNBS01000436">
    <property type="protein sequence ID" value="OQS05636.1"/>
    <property type="molecule type" value="Genomic_DNA"/>
</dbReference>
<evidence type="ECO:0000256" key="5">
    <source>
        <dbReference type="SAM" id="MobiDB-lite"/>
    </source>
</evidence>
<dbReference type="InterPro" id="IPR012677">
    <property type="entry name" value="Nucleotide-bd_a/b_plait_sf"/>
</dbReference>
<feature type="domain" description="RRM" evidence="6">
    <location>
        <begin position="92"/>
        <end position="183"/>
    </location>
</feature>
<dbReference type="Pfam" id="PF00076">
    <property type="entry name" value="RRM_1"/>
    <property type="match status" value="1"/>
</dbReference>
<dbReference type="SUPFAM" id="SSF46785">
    <property type="entry name" value="Winged helix' DNA-binding domain"/>
    <property type="match status" value="1"/>
</dbReference>
<dbReference type="Proteomes" id="UP000243217">
    <property type="component" value="Unassembled WGS sequence"/>
</dbReference>
<dbReference type="Gene3D" id="3.30.70.330">
    <property type="match status" value="2"/>
</dbReference>
<dbReference type="InterPro" id="IPR000504">
    <property type="entry name" value="RRM_dom"/>
</dbReference>
<accession>A0A1W0A5U0</accession>
<comment type="caution">
    <text evidence="9">The sequence shown here is derived from an EMBL/GenBank/DDBJ whole genome shotgun (WGS) entry which is preliminary data.</text>
</comment>
<dbReference type="GO" id="GO:0006396">
    <property type="term" value="P:RNA processing"/>
    <property type="evidence" value="ECO:0007669"/>
    <property type="project" value="InterPro"/>
</dbReference>
<dbReference type="InterPro" id="IPR002344">
    <property type="entry name" value="Lupus_La"/>
</dbReference>
<dbReference type="PROSITE" id="PS50102">
    <property type="entry name" value="RRM"/>
    <property type="match status" value="1"/>
</dbReference>
<sequence length="345" mass="39045">MSIKKRVQKQMEFYLSSSNLRNDKFLQQSMDEDGFIELSVFLSFNRLKALGATERIVRGAVEKSSLLILSDNGAYVRPKELPNEQDDDSIERTIYIENFPSGSDHDSLRKLFARFGKVKLVSMPRFQGSKKFKGFAFIEFASVDAVATALETLKRDKKDENAPTKGISGMAKARWVTLRDSLKEQMATKHQTTESTSGTLRHTMENALKNPSKDFFTRGLLLRLSNISHNTLRKALKTALEAAAPVAFIDESKLRSGLDTAIIRFLSTSHTTKVLEYFTKTPLVLDNQTISIERIEGDEEAEYWTTLVNAQHAKNEFKRSAESNEHQAPPPPLKKMKNTKIVFDD</sequence>
<dbReference type="GO" id="GO:0005634">
    <property type="term" value="C:nucleus"/>
    <property type="evidence" value="ECO:0007669"/>
    <property type="project" value="UniProtKB-SubCell"/>
</dbReference>
<proteinExistence type="predicted"/>
<comment type="subcellular location">
    <subcellularLocation>
        <location evidence="1">Nucleus</location>
    </subcellularLocation>
</comment>
<evidence type="ECO:0008006" key="11">
    <source>
        <dbReference type="Google" id="ProtNLM"/>
    </source>
</evidence>
<dbReference type="PROSITE" id="PS51939">
    <property type="entry name" value="XRRM"/>
    <property type="match status" value="1"/>
</dbReference>
<dbReference type="InterPro" id="IPR035979">
    <property type="entry name" value="RBD_domain_sf"/>
</dbReference>
<dbReference type="Pfam" id="PF05383">
    <property type="entry name" value="La"/>
    <property type="match status" value="1"/>
</dbReference>
<evidence type="ECO:0000259" key="8">
    <source>
        <dbReference type="PROSITE" id="PS51939"/>
    </source>
</evidence>
<dbReference type="SMART" id="SM00360">
    <property type="entry name" value="RRM"/>
    <property type="match status" value="2"/>
</dbReference>
<keyword evidence="2 4" id="KW-0694">RNA-binding</keyword>
<dbReference type="GO" id="GO:1990904">
    <property type="term" value="C:ribonucleoprotein complex"/>
    <property type="evidence" value="ECO:0007669"/>
    <property type="project" value="UniProtKB-UniRule"/>
</dbReference>
<evidence type="ECO:0000256" key="2">
    <source>
        <dbReference type="ARBA" id="ARBA00022884"/>
    </source>
</evidence>
<evidence type="ECO:0000259" key="6">
    <source>
        <dbReference type="PROSITE" id="PS50102"/>
    </source>
</evidence>
<gene>
    <name evidence="9" type="ORF">THRCLA_02270</name>
</gene>
<dbReference type="InterPro" id="IPR014886">
    <property type="entry name" value="La_xRRM"/>
</dbReference>
<organism evidence="9 10">
    <name type="scientific">Thraustotheca clavata</name>
    <dbReference type="NCBI Taxonomy" id="74557"/>
    <lineage>
        <taxon>Eukaryota</taxon>
        <taxon>Sar</taxon>
        <taxon>Stramenopiles</taxon>
        <taxon>Oomycota</taxon>
        <taxon>Saprolegniomycetes</taxon>
        <taxon>Saprolegniales</taxon>
        <taxon>Achlyaceae</taxon>
        <taxon>Thraustotheca</taxon>
    </lineage>
</organism>
<dbReference type="PROSITE" id="PS50961">
    <property type="entry name" value="HTH_LA"/>
    <property type="match status" value="1"/>
</dbReference>
<evidence type="ECO:0000259" key="7">
    <source>
        <dbReference type="PROSITE" id="PS50961"/>
    </source>
</evidence>
<dbReference type="CDD" id="cd07323">
    <property type="entry name" value="LAM"/>
    <property type="match status" value="1"/>
</dbReference>